<dbReference type="Proteomes" id="UP001500630">
    <property type="component" value="Unassembled WGS sequence"/>
</dbReference>
<name>A0ABP6Y9M3_9ACTN</name>
<dbReference type="EMBL" id="BAABDQ010000018">
    <property type="protein sequence ID" value="GAA3579696.1"/>
    <property type="molecule type" value="Genomic_DNA"/>
</dbReference>
<proteinExistence type="predicted"/>
<reference evidence="2" key="1">
    <citation type="journal article" date="2019" name="Int. J. Syst. Evol. Microbiol.">
        <title>The Global Catalogue of Microorganisms (GCM) 10K type strain sequencing project: providing services to taxonomists for standard genome sequencing and annotation.</title>
        <authorList>
            <consortium name="The Broad Institute Genomics Platform"/>
            <consortium name="The Broad Institute Genome Sequencing Center for Infectious Disease"/>
            <person name="Wu L."/>
            <person name="Ma J."/>
        </authorList>
    </citation>
    <scope>NUCLEOTIDE SEQUENCE [LARGE SCALE GENOMIC DNA]</scope>
    <source>
        <strain evidence="2">JCM 17326</strain>
    </source>
</reference>
<evidence type="ECO:0000313" key="1">
    <source>
        <dbReference type="EMBL" id="GAA3579696.1"/>
    </source>
</evidence>
<organism evidence="1 2">
    <name type="scientific">Nonomuraea rosea</name>
    <dbReference type="NCBI Taxonomy" id="638574"/>
    <lineage>
        <taxon>Bacteria</taxon>
        <taxon>Bacillati</taxon>
        <taxon>Actinomycetota</taxon>
        <taxon>Actinomycetes</taxon>
        <taxon>Streptosporangiales</taxon>
        <taxon>Streptosporangiaceae</taxon>
        <taxon>Nonomuraea</taxon>
    </lineage>
</organism>
<keyword evidence="2" id="KW-1185">Reference proteome</keyword>
<protein>
    <submittedName>
        <fullName evidence="1">Uncharacterized protein</fullName>
    </submittedName>
</protein>
<accession>A0ABP6Y9M3</accession>
<gene>
    <name evidence="1" type="ORF">GCM10022419_071470</name>
</gene>
<comment type="caution">
    <text evidence="1">The sequence shown here is derived from an EMBL/GenBank/DDBJ whole genome shotgun (WGS) entry which is preliminary data.</text>
</comment>
<evidence type="ECO:0000313" key="2">
    <source>
        <dbReference type="Proteomes" id="UP001500630"/>
    </source>
</evidence>
<sequence>MIVTSWPRRAVGLGLTSTTARAPFGGRLAAAGADTAGVGAEAAPVSAANAPIGPRPTAPATATVRLAPATAVITLLVIVLLREGSPVLPRAGIDR</sequence>